<dbReference type="Proteomes" id="UP000188342">
    <property type="component" value="Unassembled WGS sequence"/>
</dbReference>
<proteinExistence type="predicted"/>
<organism evidence="2 3">
    <name type="scientific">Luteococcus japonicus LSP_Lj1</name>
    <dbReference type="NCBI Taxonomy" id="1255658"/>
    <lineage>
        <taxon>Bacteria</taxon>
        <taxon>Bacillati</taxon>
        <taxon>Actinomycetota</taxon>
        <taxon>Actinomycetes</taxon>
        <taxon>Propionibacteriales</taxon>
        <taxon>Propionibacteriaceae</taxon>
        <taxon>Luteococcus</taxon>
    </lineage>
</organism>
<evidence type="ECO:0000313" key="2">
    <source>
        <dbReference type="EMBL" id="SJN30673.1"/>
    </source>
</evidence>
<dbReference type="STRING" id="1255658.FM114_07190"/>
<evidence type="ECO:0000259" key="1">
    <source>
        <dbReference type="Pfam" id="PF01610"/>
    </source>
</evidence>
<dbReference type="InterPro" id="IPR047951">
    <property type="entry name" value="Transpos_ISL3"/>
</dbReference>
<evidence type="ECO:0000313" key="3">
    <source>
        <dbReference type="Proteomes" id="UP000188342"/>
    </source>
</evidence>
<dbReference type="PANTHER" id="PTHR33498:SF1">
    <property type="entry name" value="TRANSPOSASE FOR INSERTION SEQUENCE ELEMENT IS1557"/>
    <property type="match status" value="1"/>
</dbReference>
<dbReference type="AlphaFoldDB" id="A0A1R4JFY6"/>
<feature type="domain" description="Transposase IS204/IS1001/IS1096/IS1165 DDE" evidence="1">
    <location>
        <begin position="98"/>
        <end position="353"/>
    </location>
</feature>
<dbReference type="EMBL" id="FUKQ01000027">
    <property type="protein sequence ID" value="SJN30673.1"/>
    <property type="molecule type" value="Genomic_DNA"/>
</dbReference>
<dbReference type="InterPro" id="IPR002560">
    <property type="entry name" value="Transposase_DDE"/>
</dbReference>
<reference evidence="2 3" key="1">
    <citation type="submission" date="2017-02" db="EMBL/GenBank/DDBJ databases">
        <authorList>
            <person name="Peterson S.W."/>
        </authorList>
    </citation>
    <scope>NUCLEOTIDE SEQUENCE [LARGE SCALE GENOMIC DNA]</scope>
    <source>
        <strain evidence="2 3">LSP_Lj1</strain>
    </source>
</reference>
<dbReference type="NCBIfam" id="NF033550">
    <property type="entry name" value="transpos_ISL3"/>
    <property type="match status" value="1"/>
</dbReference>
<dbReference type="Pfam" id="PF01610">
    <property type="entry name" value="DDE_Tnp_ISL3"/>
    <property type="match status" value="1"/>
</dbReference>
<keyword evidence="3" id="KW-1185">Reference proteome</keyword>
<gene>
    <name evidence="2" type="ORF">FM114_07190</name>
</gene>
<protein>
    <submittedName>
        <fullName evidence="2">Mobile element protein</fullName>
    </submittedName>
</protein>
<dbReference type="PANTHER" id="PTHR33498">
    <property type="entry name" value="TRANSPOSASE FOR INSERTION SEQUENCE ELEMENT IS1557"/>
    <property type="match status" value="1"/>
</dbReference>
<accession>A0A1R4JFY6</accession>
<name>A0A1R4JFY6_9ACTN</name>
<sequence length="369" mass="41129">MPFGWKPTILEVVVPRYRCWPCRRIWRHRITAAAPSKGKLSRDAVMLAVKSIVVDRMSIARVAANLGVAWNTASDAILTAGTELLIDSAGRLDGVTTVGVDEHVWRHTRHGDKYVTVIIDLTPTRTRTGPSRLLAVVEGRSKQAFKSWLEAQTKAFRDRVEVVAMDGFTGYKTAAVEAIDTVVTVMDPFHVVALVGDKLDRCRQRVQQETLGHRGRSGDPLYGIRRVARTRAGLLTEKQQHRLSKVFTDDRHVAFEVTWSVYQNVIDSYQAEQPAEGKKIMTRLISSLQSGVPTGLDELRSLGQTMKRRRDDILAFFDHPGTSNGPTEAVNGLLEHLRGTARGFRSIVNYVARCLLDAGGFRPLIHSLL</sequence>